<keyword evidence="2" id="KW-0732">Signal</keyword>
<dbReference type="Proteomes" id="UP000626109">
    <property type="component" value="Unassembled WGS sequence"/>
</dbReference>
<protein>
    <submittedName>
        <fullName evidence="3">Uncharacterized protein</fullName>
    </submittedName>
</protein>
<feature type="chain" id="PRO_5032952206" evidence="2">
    <location>
        <begin position="20"/>
        <end position="155"/>
    </location>
</feature>
<feature type="transmembrane region" description="Helical" evidence="1">
    <location>
        <begin position="97"/>
        <end position="118"/>
    </location>
</feature>
<comment type="caution">
    <text evidence="3">The sequence shown here is derived from an EMBL/GenBank/DDBJ whole genome shotgun (WGS) entry which is preliminary data.</text>
</comment>
<name>A0A813K1N6_POLGL</name>
<evidence type="ECO:0000256" key="1">
    <source>
        <dbReference type="SAM" id="Phobius"/>
    </source>
</evidence>
<gene>
    <name evidence="3" type="ORF">PGLA2088_LOCUS26803</name>
</gene>
<feature type="transmembrane region" description="Helical" evidence="1">
    <location>
        <begin position="130"/>
        <end position="150"/>
    </location>
</feature>
<reference evidence="3" key="1">
    <citation type="submission" date="2021-02" db="EMBL/GenBank/DDBJ databases">
        <authorList>
            <person name="Dougan E. K."/>
            <person name="Rhodes N."/>
            <person name="Thang M."/>
            <person name="Chan C."/>
        </authorList>
    </citation>
    <scope>NUCLEOTIDE SEQUENCE</scope>
</reference>
<sequence length="155" mass="17437">MMVLFMCLLFVCMFVGLLACLVAGLLRRSLSVCSSGGVLLGLLFVRLCDTIRPDERGHKPRCCKVQIVFVVVLVVFYGCCCIWGPEQSAVVELYDRAQMLLIAWSAFLLSSYQHYCVIEVNLALLSFTSKYYLVLLCFCCIAFSIVWSQLLCMIS</sequence>
<accession>A0A813K1N6</accession>
<organism evidence="3 4">
    <name type="scientific">Polarella glacialis</name>
    <name type="common">Dinoflagellate</name>
    <dbReference type="NCBI Taxonomy" id="89957"/>
    <lineage>
        <taxon>Eukaryota</taxon>
        <taxon>Sar</taxon>
        <taxon>Alveolata</taxon>
        <taxon>Dinophyceae</taxon>
        <taxon>Suessiales</taxon>
        <taxon>Suessiaceae</taxon>
        <taxon>Polarella</taxon>
    </lineage>
</organism>
<evidence type="ECO:0000313" key="4">
    <source>
        <dbReference type="Proteomes" id="UP000626109"/>
    </source>
</evidence>
<keyword evidence="1" id="KW-0812">Transmembrane</keyword>
<proteinExistence type="predicted"/>
<keyword evidence="1" id="KW-0472">Membrane</keyword>
<evidence type="ECO:0000313" key="3">
    <source>
        <dbReference type="EMBL" id="CAE8690119.1"/>
    </source>
</evidence>
<feature type="signal peptide" evidence="2">
    <location>
        <begin position="1"/>
        <end position="19"/>
    </location>
</feature>
<dbReference type="AlphaFoldDB" id="A0A813K1N6"/>
<dbReference type="EMBL" id="CAJNNW010027198">
    <property type="protein sequence ID" value="CAE8690119.1"/>
    <property type="molecule type" value="Genomic_DNA"/>
</dbReference>
<keyword evidence="1" id="KW-1133">Transmembrane helix</keyword>
<feature type="transmembrane region" description="Helical" evidence="1">
    <location>
        <begin position="67"/>
        <end position="85"/>
    </location>
</feature>
<evidence type="ECO:0000256" key="2">
    <source>
        <dbReference type="SAM" id="SignalP"/>
    </source>
</evidence>